<dbReference type="EMBL" id="SWFT01000067">
    <property type="protein sequence ID" value="KAA8903457.1"/>
    <property type="molecule type" value="Genomic_DNA"/>
</dbReference>
<dbReference type="Proteomes" id="UP000449547">
    <property type="component" value="Unassembled WGS sequence"/>
</dbReference>
<evidence type="ECO:0008006" key="11">
    <source>
        <dbReference type="Google" id="ProtNLM"/>
    </source>
</evidence>
<name>A0A642URZ9_DIURU</name>
<comment type="caution">
    <text evidence="9">The sequence shown here is derived from an EMBL/GenBank/DDBJ whole genome shotgun (WGS) entry which is preliminary data.</text>
</comment>
<feature type="compositionally biased region" description="Low complexity" evidence="8">
    <location>
        <begin position="395"/>
        <end position="430"/>
    </location>
</feature>
<keyword evidence="4" id="KW-0134">Cell wall</keyword>
<dbReference type="Gene3D" id="3.80.20.20">
    <property type="entry name" value="Receptor L-domain"/>
    <property type="match status" value="1"/>
</dbReference>
<evidence type="ECO:0000313" key="9">
    <source>
        <dbReference type="EMBL" id="KAA8903457.1"/>
    </source>
</evidence>
<dbReference type="RefSeq" id="XP_034012759.1">
    <property type="nucleotide sequence ID" value="XM_034154984.1"/>
</dbReference>
<accession>A0A642URZ9</accession>
<evidence type="ECO:0000256" key="7">
    <source>
        <dbReference type="ARBA" id="ARBA00023180"/>
    </source>
</evidence>
<evidence type="ECO:0000256" key="1">
    <source>
        <dbReference type="ARBA" id="ARBA00004191"/>
    </source>
</evidence>
<dbReference type="AlphaFoldDB" id="A0A642URZ9"/>
<dbReference type="GeneID" id="54780994"/>
<evidence type="ECO:0000256" key="2">
    <source>
        <dbReference type="ARBA" id="ARBA00004609"/>
    </source>
</evidence>
<evidence type="ECO:0000256" key="8">
    <source>
        <dbReference type="SAM" id="MobiDB-lite"/>
    </source>
</evidence>
<feature type="region of interest" description="Disordered" evidence="8">
    <location>
        <begin position="365"/>
        <end position="430"/>
    </location>
</feature>
<dbReference type="GO" id="GO:0009986">
    <property type="term" value="C:cell surface"/>
    <property type="evidence" value="ECO:0007669"/>
    <property type="project" value="TreeGrafter"/>
</dbReference>
<feature type="compositionally biased region" description="Low complexity" evidence="8">
    <location>
        <begin position="368"/>
        <end position="378"/>
    </location>
</feature>
<organism evidence="9 10">
    <name type="scientific">Diutina rugosa</name>
    <name type="common">Yeast</name>
    <name type="synonym">Candida rugosa</name>
    <dbReference type="NCBI Taxonomy" id="5481"/>
    <lineage>
        <taxon>Eukaryota</taxon>
        <taxon>Fungi</taxon>
        <taxon>Dikarya</taxon>
        <taxon>Ascomycota</taxon>
        <taxon>Saccharomycotina</taxon>
        <taxon>Pichiomycetes</taxon>
        <taxon>Debaryomycetaceae</taxon>
        <taxon>Diutina</taxon>
    </lineage>
</organism>
<dbReference type="PANTHER" id="PTHR31018:SF3">
    <property type="entry name" value="RECEPTOR PROTEIN-TYROSINE KINASE"/>
    <property type="match status" value="1"/>
</dbReference>
<evidence type="ECO:0000256" key="6">
    <source>
        <dbReference type="ARBA" id="ARBA00022729"/>
    </source>
</evidence>
<keyword evidence="7" id="KW-0325">Glycoprotein</keyword>
<dbReference type="GO" id="GO:0009277">
    <property type="term" value="C:fungal-type cell wall"/>
    <property type="evidence" value="ECO:0007669"/>
    <property type="project" value="TreeGrafter"/>
</dbReference>
<reference evidence="9 10" key="1">
    <citation type="submission" date="2019-07" db="EMBL/GenBank/DDBJ databases">
        <title>Genome assembly of two rare yeast pathogens: Diutina rugosa and Trichomonascus ciferrii.</title>
        <authorList>
            <person name="Mixao V."/>
            <person name="Saus E."/>
            <person name="Hansen A."/>
            <person name="Lass-Flor C."/>
            <person name="Gabaldon T."/>
        </authorList>
    </citation>
    <scope>NUCLEOTIDE SEQUENCE [LARGE SCALE GENOMIC DNA]</scope>
    <source>
        <strain evidence="9 10">CBS 613</strain>
    </source>
</reference>
<dbReference type="OrthoDB" id="536881at2759"/>
<proteinExistence type="inferred from homology"/>
<dbReference type="VEuPathDB" id="FungiDB:DIURU_002343"/>
<comment type="similarity">
    <text evidence="3">Belongs to the SPS2 family.</text>
</comment>
<comment type="subcellular location">
    <subcellularLocation>
        <location evidence="2">Cell membrane</location>
        <topology evidence="2">Lipid-anchor</topology>
        <topology evidence="2">GPI-anchor</topology>
    </subcellularLocation>
    <subcellularLocation>
        <location evidence="1">Secreted</location>
        <location evidence="1">Cell wall</location>
    </subcellularLocation>
</comment>
<keyword evidence="10" id="KW-1185">Reference proteome</keyword>
<sequence length="449" mass="45928">MQIKNTLAVAAMAGAAVAADANNSTLIAATAAPSSVASACSFDKFTATATAQIQQVAACATAVGDITIQGSDLNQVDLTGVHAIFGSVNINNVPQINQILAPDLQTVSKDFEVVNATVLKEINLAQLTTVGSLSLKALSQLDKLELTTGLTSADSVVIADTGLSSLEGIDVYELKNFDVNNNPNIEKIKSDLKSVTGLLSISYNSQDVDVALDQLTSVADLNLQAIKSFSAKNLTSVNGTLSLIGTSVKDFELNNVESIQKSLAINENSDLTQLNFTKLNQIGGALTIGDNDKLKSFDSFPKLTQIGGSVNLTGSFDKGDFPELKRVAGGFELDSDGDLTCDAFQKLNSNSVIKGDEFKCKAKQEETSSSSSKAGNSSGLATSSSTGDRAAEETSSSSSSGSGSDSKSSSSGSGSAKSSGSSSKSGASGVSGKSALFAALFVAVGAALF</sequence>
<keyword evidence="6" id="KW-0732">Signal</keyword>
<dbReference type="GO" id="GO:0005886">
    <property type="term" value="C:plasma membrane"/>
    <property type="evidence" value="ECO:0007669"/>
    <property type="project" value="UniProtKB-SubCell"/>
</dbReference>
<evidence type="ECO:0000256" key="3">
    <source>
        <dbReference type="ARBA" id="ARBA00005798"/>
    </source>
</evidence>
<protein>
    <recommendedName>
        <fullName evidence="11">Receptor L-domain domain-containing protein</fullName>
    </recommendedName>
</protein>
<evidence type="ECO:0000313" key="10">
    <source>
        <dbReference type="Proteomes" id="UP000449547"/>
    </source>
</evidence>
<gene>
    <name evidence="9" type="ORF">DIURU_002343</name>
</gene>
<evidence type="ECO:0000256" key="4">
    <source>
        <dbReference type="ARBA" id="ARBA00022512"/>
    </source>
</evidence>
<evidence type="ECO:0000256" key="5">
    <source>
        <dbReference type="ARBA" id="ARBA00022525"/>
    </source>
</evidence>
<keyword evidence="5" id="KW-0964">Secreted</keyword>
<dbReference type="PANTHER" id="PTHR31018">
    <property type="entry name" value="SPORULATION-SPECIFIC PROTEIN-RELATED"/>
    <property type="match status" value="1"/>
</dbReference>
<dbReference type="GO" id="GO:0031505">
    <property type="term" value="P:fungal-type cell wall organization"/>
    <property type="evidence" value="ECO:0007669"/>
    <property type="project" value="TreeGrafter"/>
</dbReference>
<dbReference type="InterPro" id="IPR036941">
    <property type="entry name" value="Rcpt_L-dom_sf"/>
</dbReference>
<dbReference type="SUPFAM" id="SSF52058">
    <property type="entry name" value="L domain-like"/>
    <property type="match status" value="2"/>
</dbReference>
<dbReference type="OMA" id="DKFQCED"/>
<dbReference type="InterPro" id="IPR051648">
    <property type="entry name" value="CWI-Assembly_Regulator"/>
</dbReference>